<dbReference type="PANTHER" id="PTHR23517:SF3">
    <property type="entry name" value="INTEGRAL MEMBRANE TRANSPORT PROTEIN"/>
    <property type="match status" value="1"/>
</dbReference>
<dbReference type="InterPro" id="IPR020846">
    <property type="entry name" value="MFS_dom"/>
</dbReference>
<dbReference type="InterPro" id="IPR011701">
    <property type="entry name" value="MFS"/>
</dbReference>
<dbReference type="RefSeq" id="WP_101808399.1">
    <property type="nucleotide sequence ID" value="NZ_NFEZ01000004.1"/>
</dbReference>
<feature type="transmembrane region" description="Helical" evidence="7">
    <location>
        <begin position="225"/>
        <end position="251"/>
    </location>
</feature>
<feature type="transmembrane region" description="Helical" evidence="7">
    <location>
        <begin position="97"/>
        <end position="115"/>
    </location>
</feature>
<dbReference type="PROSITE" id="PS50850">
    <property type="entry name" value="MFS"/>
    <property type="match status" value="1"/>
</dbReference>
<evidence type="ECO:0000256" key="4">
    <source>
        <dbReference type="ARBA" id="ARBA00022692"/>
    </source>
</evidence>
<evidence type="ECO:0000259" key="8">
    <source>
        <dbReference type="PROSITE" id="PS50850"/>
    </source>
</evidence>
<evidence type="ECO:0000256" key="5">
    <source>
        <dbReference type="ARBA" id="ARBA00022989"/>
    </source>
</evidence>
<dbReference type="Pfam" id="PF07690">
    <property type="entry name" value="MFS_1"/>
    <property type="match status" value="1"/>
</dbReference>
<feature type="transmembrane region" description="Helical" evidence="7">
    <location>
        <begin position="42"/>
        <end position="62"/>
    </location>
</feature>
<reference evidence="9 10" key="1">
    <citation type="submission" date="2017-05" db="EMBL/GenBank/DDBJ databases">
        <title>Functional genome analysis of Paenibacillus pasadenensis strain R16: insights on endophytic life style and antifungal activity.</title>
        <authorList>
            <person name="Passera A."/>
            <person name="Marcolungo L."/>
            <person name="Casati P."/>
            <person name="Brasca M."/>
            <person name="Quaglino F."/>
            <person name="Delledonne M."/>
        </authorList>
    </citation>
    <scope>NUCLEOTIDE SEQUENCE [LARGE SCALE GENOMIC DNA]</scope>
    <source>
        <strain evidence="9 10">R16</strain>
    </source>
</reference>
<feature type="transmembrane region" description="Helical" evidence="7">
    <location>
        <begin position="271"/>
        <end position="291"/>
    </location>
</feature>
<keyword evidence="10" id="KW-1185">Reference proteome</keyword>
<sequence>MKLRHWDANLKLRLGGEFVTNVIFWTFFPFLAIYFARAFGKGAAGLLLVLSQLAAVFVNLIGGYFTDRYGRKRIMVLAACGQSLGYGLLAAGGLAGLPALSFAGFALASGSISLYQPASQAMVADVVPVKDRASVFAVFYTSVNIAVVVGPLLGSLLYAAQSTILPAAGAIACGLLAALLSRRLRETMPAAGPPAGGPATLQPASWKEALAAQIRGYRIIGSDRVFLLFILAGVLLSQTFMQLDLLLPVYLEEAYPSTPLWSGSAVELAGAQTFGLLVAENGLLVALFTVAVTRWASRKKDRWIFIGGAVCYAAAMALFSQPLGFAGLVAIVALFSFGELLCAGPQQQFVSRLAPERMRGQYFAASSLRFTIGRAVAPLSIPLSGWIGFPWTFGALALLALAAAVIYKIMFDLHEHDGPSPARTLQEGEAL</sequence>
<gene>
    <name evidence="9" type="ORF">B8V81_2331</name>
</gene>
<comment type="caution">
    <text evidence="9">The sequence shown here is derived from an EMBL/GenBank/DDBJ whole genome shotgun (WGS) entry which is preliminary data.</text>
</comment>
<dbReference type="InterPro" id="IPR050171">
    <property type="entry name" value="MFS_Transporters"/>
</dbReference>
<dbReference type="EMBL" id="NFEZ01000004">
    <property type="protein sequence ID" value="PLT43900.1"/>
    <property type="molecule type" value="Genomic_DNA"/>
</dbReference>
<feature type="domain" description="Major facilitator superfamily (MFS) profile" evidence="8">
    <location>
        <begin position="1"/>
        <end position="415"/>
    </location>
</feature>
<keyword evidence="2" id="KW-0813">Transport</keyword>
<protein>
    <recommendedName>
        <fullName evidence="8">Major facilitator superfamily (MFS) profile domain-containing protein</fullName>
    </recommendedName>
</protein>
<feature type="transmembrane region" description="Helical" evidence="7">
    <location>
        <begin position="303"/>
        <end position="319"/>
    </location>
</feature>
<evidence type="ECO:0000256" key="6">
    <source>
        <dbReference type="ARBA" id="ARBA00023136"/>
    </source>
</evidence>
<evidence type="ECO:0000256" key="3">
    <source>
        <dbReference type="ARBA" id="ARBA00022475"/>
    </source>
</evidence>
<evidence type="ECO:0000313" key="10">
    <source>
        <dbReference type="Proteomes" id="UP000234789"/>
    </source>
</evidence>
<name>A0A2N5N0N9_9BACL</name>
<dbReference type="SUPFAM" id="SSF103473">
    <property type="entry name" value="MFS general substrate transporter"/>
    <property type="match status" value="1"/>
</dbReference>
<dbReference type="InterPro" id="IPR036259">
    <property type="entry name" value="MFS_trans_sf"/>
</dbReference>
<dbReference type="GO" id="GO:0022857">
    <property type="term" value="F:transmembrane transporter activity"/>
    <property type="evidence" value="ECO:0007669"/>
    <property type="project" value="InterPro"/>
</dbReference>
<feature type="transmembrane region" description="Helical" evidence="7">
    <location>
        <begin position="164"/>
        <end position="181"/>
    </location>
</feature>
<evidence type="ECO:0000256" key="1">
    <source>
        <dbReference type="ARBA" id="ARBA00004651"/>
    </source>
</evidence>
<comment type="subcellular location">
    <subcellularLocation>
        <location evidence="1">Cell membrane</location>
        <topology evidence="1">Multi-pass membrane protein</topology>
    </subcellularLocation>
</comment>
<dbReference type="AlphaFoldDB" id="A0A2N5N0N9"/>
<evidence type="ECO:0000313" key="9">
    <source>
        <dbReference type="EMBL" id="PLT43900.1"/>
    </source>
</evidence>
<feature type="transmembrane region" description="Helical" evidence="7">
    <location>
        <begin position="12"/>
        <end position="36"/>
    </location>
</feature>
<accession>A0A2N5N0N9</accession>
<dbReference type="GO" id="GO:0005886">
    <property type="term" value="C:plasma membrane"/>
    <property type="evidence" value="ECO:0007669"/>
    <property type="project" value="UniProtKB-SubCell"/>
</dbReference>
<keyword evidence="6 7" id="KW-0472">Membrane</keyword>
<evidence type="ECO:0000256" key="2">
    <source>
        <dbReference type="ARBA" id="ARBA00022448"/>
    </source>
</evidence>
<dbReference type="Proteomes" id="UP000234789">
    <property type="component" value="Unassembled WGS sequence"/>
</dbReference>
<feature type="transmembrane region" description="Helical" evidence="7">
    <location>
        <begin position="387"/>
        <end position="407"/>
    </location>
</feature>
<keyword evidence="5 7" id="KW-1133">Transmembrane helix</keyword>
<dbReference type="PANTHER" id="PTHR23517">
    <property type="entry name" value="RESISTANCE PROTEIN MDTM, PUTATIVE-RELATED-RELATED"/>
    <property type="match status" value="1"/>
</dbReference>
<dbReference type="Gene3D" id="1.20.1250.20">
    <property type="entry name" value="MFS general substrate transporter like domains"/>
    <property type="match status" value="1"/>
</dbReference>
<organism evidence="9 10">
    <name type="scientific">Paenibacillus pasadenensis</name>
    <dbReference type="NCBI Taxonomy" id="217090"/>
    <lineage>
        <taxon>Bacteria</taxon>
        <taxon>Bacillati</taxon>
        <taxon>Bacillota</taxon>
        <taxon>Bacilli</taxon>
        <taxon>Bacillales</taxon>
        <taxon>Paenibacillaceae</taxon>
        <taxon>Paenibacillus</taxon>
    </lineage>
</organism>
<dbReference type="CDD" id="cd17329">
    <property type="entry name" value="MFS_MdtH_MDR_like"/>
    <property type="match status" value="1"/>
</dbReference>
<evidence type="ECO:0000256" key="7">
    <source>
        <dbReference type="SAM" id="Phobius"/>
    </source>
</evidence>
<keyword evidence="3" id="KW-1003">Cell membrane</keyword>
<proteinExistence type="predicted"/>
<keyword evidence="4 7" id="KW-0812">Transmembrane</keyword>